<feature type="domain" description="HTH myb-type" evidence="8">
    <location>
        <begin position="94"/>
        <end position="150"/>
    </location>
</feature>
<dbReference type="InterPro" id="IPR006447">
    <property type="entry name" value="Myb_dom_plants"/>
</dbReference>
<evidence type="ECO:0000259" key="8">
    <source>
        <dbReference type="PROSITE" id="PS51294"/>
    </source>
</evidence>
<dbReference type="InterPro" id="IPR017930">
    <property type="entry name" value="Myb_dom"/>
</dbReference>
<evidence type="ECO:0000313" key="10">
    <source>
        <dbReference type="Proteomes" id="UP000288805"/>
    </source>
</evidence>
<proteinExistence type="predicted"/>
<evidence type="ECO:0000256" key="3">
    <source>
        <dbReference type="ARBA" id="ARBA00023125"/>
    </source>
</evidence>
<name>A0A438DV78_VITVI</name>
<keyword evidence="2" id="KW-0805">Transcription regulation</keyword>
<gene>
    <name evidence="9" type="primary">VvCHDh000748_3</name>
    <name evidence="9" type="ORF">CK203_096130</name>
</gene>
<dbReference type="GO" id="GO:0003677">
    <property type="term" value="F:DNA binding"/>
    <property type="evidence" value="ECO:0007669"/>
    <property type="project" value="UniProtKB-KW"/>
</dbReference>
<feature type="region of interest" description="Disordered" evidence="6">
    <location>
        <begin position="149"/>
        <end position="198"/>
    </location>
</feature>
<dbReference type="Gene3D" id="1.10.10.60">
    <property type="entry name" value="Homeodomain-like"/>
    <property type="match status" value="1"/>
</dbReference>
<keyword evidence="5" id="KW-0539">Nucleus</keyword>
<evidence type="ECO:0000256" key="2">
    <source>
        <dbReference type="ARBA" id="ARBA00023015"/>
    </source>
</evidence>
<evidence type="ECO:0000259" key="7">
    <source>
        <dbReference type="PROSITE" id="PS50090"/>
    </source>
</evidence>
<dbReference type="Proteomes" id="UP000288805">
    <property type="component" value="Unassembled WGS sequence"/>
</dbReference>
<evidence type="ECO:0000256" key="5">
    <source>
        <dbReference type="ARBA" id="ARBA00023242"/>
    </source>
</evidence>
<evidence type="ECO:0000256" key="1">
    <source>
        <dbReference type="ARBA" id="ARBA00004123"/>
    </source>
</evidence>
<feature type="compositionally biased region" description="Low complexity" evidence="6">
    <location>
        <begin position="169"/>
        <end position="187"/>
    </location>
</feature>
<dbReference type="GO" id="GO:0006355">
    <property type="term" value="P:regulation of DNA-templated transcription"/>
    <property type="evidence" value="ECO:0007669"/>
    <property type="project" value="UniProtKB-ARBA"/>
</dbReference>
<dbReference type="PANTHER" id="PTHR44191:SF62">
    <property type="entry name" value="OS04G0341900 PROTEIN"/>
    <property type="match status" value="1"/>
</dbReference>
<dbReference type="GO" id="GO:0005634">
    <property type="term" value="C:nucleus"/>
    <property type="evidence" value="ECO:0007669"/>
    <property type="project" value="UniProtKB-SubCell"/>
</dbReference>
<dbReference type="NCBIfam" id="TIGR01557">
    <property type="entry name" value="myb_SHAQKYF"/>
    <property type="match status" value="1"/>
</dbReference>
<evidence type="ECO:0000256" key="6">
    <source>
        <dbReference type="SAM" id="MobiDB-lite"/>
    </source>
</evidence>
<reference evidence="9 10" key="1">
    <citation type="journal article" date="2018" name="PLoS Genet.">
        <title>Population sequencing reveals clonal diversity and ancestral inbreeding in the grapevine cultivar Chardonnay.</title>
        <authorList>
            <person name="Roach M.J."/>
            <person name="Johnson D.L."/>
            <person name="Bohlmann J."/>
            <person name="van Vuuren H.J."/>
            <person name="Jones S.J."/>
            <person name="Pretorius I.S."/>
            <person name="Schmidt S.A."/>
            <person name="Borneman A.R."/>
        </authorList>
    </citation>
    <scope>NUCLEOTIDE SEQUENCE [LARGE SCALE GENOMIC DNA]</scope>
    <source>
        <strain evidence="10">cv. Chardonnay</strain>
        <tissue evidence="9">Leaf</tissue>
    </source>
</reference>
<keyword evidence="3" id="KW-0238">DNA-binding</keyword>
<feature type="domain" description="Myb-like" evidence="7">
    <location>
        <begin position="94"/>
        <end position="146"/>
    </location>
</feature>
<dbReference type="OrthoDB" id="118550at2759"/>
<evidence type="ECO:0000256" key="4">
    <source>
        <dbReference type="ARBA" id="ARBA00023163"/>
    </source>
</evidence>
<keyword evidence="4" id="KW-0804">Transcription</keyword>
<dbReference type="AlphaFoldDB" id="A0A438DV78"/>
<protein>
    <submittedName>
        <fullName evidence="9">Putative transcription factor</fullName>
    </submittedName>
</protein>
<dbReference type="InterPro" id="IPR052245">
    <property type="entry name" value="Plant_Stress_Dev_TF"/>
</dbReference>
<dbReference type="InterPro" id="IPR009057">
    <property type="entry name" value="Homeodomain-like_sf"/>
</dbReference>
<dbReference type="EMBL" id="QGNW01001487">
    <property type="protein sequence ID" value="RVW39387.1"/>
    <property type="molecule type" value="Genomic_DNA"/>
</dbReference>
<dbReference type="KEGG" id="vvi:104882039"/>
<feature type="compositionally biased region" description="Basic residues" evidence="6">
    <location>
        <begin position="149"/>
        <end position="159"/>
    </location>
</feature>
<dbReference type="PANTHER" id="PTHR44191">
    <property type="entry name" value="TRANSCRIPTION FACTOR KUA1"/>
    <property type="match status" value="1"/>
</dbReference>
<evidence type="ECO:0000313" key="9">
    <source>
        <dbReference type="EMBL" id="RVW39387.1"/>
    </source>
</evidence>
<dbReference type="PROSITE" id="PS51294">
    <property type="entry name" value="HTH_MYB"/>
    <property type="match status" value="1"/>
</dbReference>
<dbReference type="CDD" id="cd00167">
    <property type="entry name" value="SANT"/>
    <property type="match status" value="1"/>
</dbReference>
<dbReference type="SMART" id="SM00717">
    <property type="entry name" value="SANT"/>
    <property type="match status" value="1"/>
</dbReference>
<dbReference type="SMR" id="A0A438DV78"/>
<dbReference type="PROSITE" id="PS50090">
    <property type="entry name" value="MYB_LIKE"/>
    <property type="match status" value="1"/>
</dbReference>
<organism evidence="9 10">
    <name type="scientific">Vitis vinifera</name>
    <name type="common">Grape</name>
    <dbReference type="NCBI Taxonomy" id="29760"/>
    <lineage>
        <taxon>Eukaryota</taxon>
        <taxon>Viridiplantae</taxon>
        <taxon>Streptophyta</taxon>
        <taxon>Embryophyta</taxon>
        <taxon>Tracheophyta</taxon>
        <taxon>Spermatophyta</taxon>
        <taxon>Magnoliopsida</taxon>
        <taxon>eudicotyledons</taxon>
        <taxon>Gunneridae</taxon>
        <taxon>Pentapetalae</taxon>
        <taxon>rosids</taxon>
        <taxon>Vitales</taxon>
        <taxon>Vitaceae</taxon>
        <taxon>Viteae</taxon>
        <taxon>Vitis</taxon>
    </lineage>
</organism>
<dbReference type="Pfam" id="PF00249">
    <property type="entry name" value="Myb_DNA-binding"/>
    <property type="match status" value="1"/>
</dbReference>
<comment type="subcellular location">
    <subcellularLocation>
        <location evidence="1">Nucleus</location>
    </subcellularLocation>
</comment>
<feature type="region of interest" description="Disordered" evidence="6">
    <location>
        <begin position="1"/>
        <end position="32"/>
    </location>
</feature>
<comment type="caution">
    <text evidence="9">The sequence shown here is derived from an EMBL/GenBank/DDBJ whole genome shotgun (WGS) entry which is preliminary data.</text>
</comment>
<dbReference type="SUPFAM" id="SSF46689">
    <property type="entry name" value="Homeodomain-like"/>
    <property type="match status" value="1"/>
</dbReference>
<dbReference type="InterPro" id="IPR001005">
    <property type="entry name" value="SANT/Myb"/>
</dbReference>
<sequence>MWFCRQKEKKKQTRDQRRAEMEKENQSGSHGKGYLKLFGVEIRTNVSDDEESMKKSLSMGDLELSISLNNENDDNVGYLSDSLLQSSTPETAHHRKKKVTQWSREEHQNFLVGLKEKGKGNWKDIATKFVKTRTTSQVASHAQKYYLRRRGRHERRRRPSVFDMPFEPAAPSQASASSSSSPCPQQATTSRGLPVKSNVENNYPSNFHGVPYMVGVLPQNTVGSQRFVADRFAPSVSYVPMVIFPGPPLAYLRATHRKFAAAATAINSRPRQ</sequence>
<accession>A0A438DV78</accession>
<feature type="compositionally biased region" description="Basic and acidic residues" evidence="6">
    <location>
        <begin position="13"/>
        <end position="25"/>
    </location>
</feature>